<evidence type="ECO:0000256" key="7">
    <source>
        <dbReference type="ARBA" id="ARBA00022962"/>
    </source>
</evidence>
<dbReference type="PRINTS" id="PR00096">
    <property type="entry name" value="GATASE"/>
</dbReference>
<dbReference type="Proteomes" id="UP000319908">
    <property type="component" value="Unassembled WGS sequence"/>
</dbReference>
<dbReference type="GO" id="GO:0004088">
    <property type="term" value="F:carbamoyl-phosphate synthase (glutamine-hydrolyzing) activity"/>
    <property type="evidence" value="ECO:0007669"/>
    <property type="project" value="UniProtKB-UniRule"/>
</dbReference>
<dbReference type="NCBIfam" id="NF009475">
    <property type="entry name" value="PRK12838.1"/>
    <property type="match status" value="1"/>
</dbReference>
<evidence type="ECO:0000256" key="1">
    <source>
        <dbReference type="ARBA" id="ARBA00004812"/>
    </source>
</evidence>
<dbReference type="SMART" id="SM01097">
    <property type="entry name" value="CPSase_sm_chain"/>
    <property type="match status" value="1"/>
</dbReference>
<dbReference type="InterPro" id="IPR017926">
    <property type="entry name" value="GATASE"/>
</dbReference>
<dbReference type="InterPro" id="IPR006274">
    <property type="entry name" value="CarbamoylP_synth_ssu"/>
</dbReference>
<evidence type="ECO:0000313" key="13">
    <source>
        <dbReference type="EMBL" id="TWU19699.1"/>
    </source>
</evidence>
<evidence type="ECO:0000256" key="3">
    <source>
        <dbReference type="ARBA" id="ARBA00007800"/>
    </source>
</evidence>
<keyword evidence="11" id="KW-0028">Amino-acid biosynthesis</keyword>
<dbReference type="EC" id="6.3.5.5" evidence="11"/>
<dbReference type="InterPro" id="IPR035686">
    <property type="entry name" value="CPSase_GATase1"/>
</dbReference>
<feature type="active site" evidence="11">
    <location>
        <position position="368"/>
    </location>
</feature>
<dbReference type="InterPro" id="IPR002474">
    <property type="entry name" value="CarbamoylP_synth_ssu_N"/>
</dbReference>
<feature type="binding site" evidence="11">
    <location>
        <position position="324"/>
    </location>
    <ligand>
        <name>L-glutamine</name>
        <dbReference type="ChEBI" id="CHEBI:58359"/>
    </ligand>
</feature>
<dbReference type="Gene3D" id="3.50.30.20">
    <property type="entry name" value="Carbamoyl-phosphate synthase small subunit, N-terminal domain"/>
    <property type="match status" value="1"/>
</dbReference>
<dbReference type="OrthoDB" id="9804328at2"/>
<dbReference type="GO" id="GO:0005524">
    <property type="term" value="F:ATP binding"/>
    <property type="evidence" value="ECO:0007669"/>
    <property type="project" value="UniProtKB-UniRule"/>
</dbReference>
<feature type="binding site" evidence="11">
    <location>
        <position position="53"/>
    </location>
    <ligand>
        <name>L-glutamine</name>
        <dbReference type="ChEBI" id="CHEBI:58359"/>
    </ligand>
</feature>
<feature type="binding site" evidence="11">
    <location>
        <position position="257"/>
    </location>
    <ligand>
        <name>L-glutamine</name>
        <dbReference type="ChEBI" id="CHEBI:58359"/>
    </ligand>
</feature>
<evidence type="ECO:0000259" key="12">
    <source>
        <dbReference type="SMART" id="SM01097"/>
    </source>
</evidence>
<feature type="binding site" evidence="11">
    <location>
        <position position="327"/>
    </location>
    <ligand>
        <name>L-glutamine</name>
        <dbReference type="ChEBI" id="CHEBI:58359"/>
    </ligand>
</feature>
<protein>
    <recommendedName>
        <fullName evidence="11">Carbamoyl phosphate synthase small chain</fullName>
        <ecNumber evidence="11">6.3.5.5</ecNumber>
    </recommendedName>
    <alternativeName>
        <fullName evidence="11">Carbamoyl phosphate synthetase glutamine chain</fullName>
    </alternativeName>
</protein>
<comment type="catalytic activity">
    <reaction evidence="9 11">
        <text>hydrogencarbonate + L-glutamine + 2 ATP + H2O = carbamoyl phosphate + L-glutamate + 2 ADP + phosphate + 2 H(+)</text>
        <dbReference type="Rhea" id="RHEA:18633"/>
        <dbReference type="ChEBI" id="CHEBI:15377"/>
        <dbReference type="ChEBI" id="CHEBI:15378"/>
        <dbReference type="ChEBI" id="CHEBI:17544"/>
        <dbReference type="ChEBI" id="CHEBI:29985"/>
        <dbReference type="ChEBI" id="CHEBI:30616"/>
        <dbReference type="ChEBI" id="CHEBI:43474"/>
        <dbReference type="ChEBI" id="CHEBI:58228"/>
        <dbReference type="ChEBI" id="CHEBI:58359"/>
        <dbReference type="ChEBI" id="CHEBI:456216"/>
        <dbReference type="EC" id="6.3.5.5"/>
    </reaction>
</comment>
<keyword evidence="6 11" id="KW-0067">ATP-binding</keyword>
<dbReference type="RefSeq" id="WP_146406462.1">
    <property type="nucleotide sequence ID" value="NZ_SJPU01000001.1"/>
</dbReference>
<gene>
    <name evidence="11 13" type="primary">carA</name>
    <name evidence="13" type="ORF">Poly21_18740</name>
</gene>
<feature type="active site" description="Nucleophile" evidence="11">
    <location>
        <position position="282"/>
    </location>
</feature>
<keyword evidence="7 11" id="KW-0315">Glutamine amidotransferase</keyword>
<evidence type="ECO:0000256" key="5">
    <source>
        <dbReference type="ARBA" id="ARBA00022741"/>
    </source>
</evidence>
<comment type="caution">
    <text evidence="13">The sequence shown here is derived from an EMBL/GenBank/DDBJ whole genome shotgun (WGS) entry which is preliminary data.</text>
</comment>
<evidence type="ECO:0000256" key="9">
    <source>
        <dbReference type="ARBA" id="ARBA00048816"/>
    </source>
</evidence>
<comment type="subunit">
    <text evidence="11">Composed of two chains; the small (or glutamine) chain promotes the hydrolysis of glutamine to ammonia, which is used by the large (or ammonia) chain to synthesize carbamoyl phosphate. Tetramer of heterodimers (alpha,beta)4.</text>
</comment>
<evidence type="ECO:0000256" key="2">
    <source>
        <dbReference type="ARBA" id="ARBA00005077"/>
    </source>
</evidence>
<dbReference type="NCBIfam" id="TIGR01368">
    <property type="entry name" value="CPSaseIIsmall"/>
    <property type="match status" value="1"/>
</dbReference>
<dbReference type="PRINTS" id="PR00099">
    <property type="entry name" value="CPSGATASE"/>
</dbReference>
<dbReference type="GO" id="GO:0006541">
    <property type="term" value="P:glutamine metabolic process"/>
    <property type="evidence" value="ECO:0007669"/>
    <property type="project" value="InterPro"/>
</dbReference>
<dbReference type="GO" id="GO:0004359">
    <property type="term" value="F:glutaminase activity"/>
    <property type="evidence" value="ECO:0007669"/>
    <property type="project" value="RHEA"/>
</dbReference>
<dbReference type="InterPro" id="IPR050472">
    <property type="entry name" value="Anth_synth/Amidotransfase"/>
</dbReference>
<dbReference type="CDD" id="cd01744">
    <property type="entry name" value="GATase1_CPSase"/>
    <property type="match status" value="1"/>
</dbReference>
<comment type="pathway">
    <text evidence="1 11">Pyrimidine metabolism; UMP biosynthesis via de novo pathway; (S)-dihydroorotate from bicarbonate: step 1/3.</text>
</comment>
<feature type="region of interest" description="CPSase" evidence="11">
    <location>
        <begin position="1"/>
        <end position="206"/>
    </location>
</feature>
<feature type="domain" description="Carbamoyl-phosphate synthase small subunit N-terminal" evidence="12">
    <location>
        <begin position="9"/>
        <end position="139"/>
    </location>
</feature>
<feature type="binding site" evidence="11">
    <location>
        <position position="283"/>
    </location>
    <ligand>
        <name>L-glutamine</name>
        <dbReference type="ChEBI" id="CHEBI:58359"/>
    </ligand>
</feature>
<evidence type="ECO:0000256" key="10">
    <source>
        <dbReference type="ARBA" id="ARBA00049285"/>
    </source>
</evidence>
<sequence>MTDSNNRSRPAKLALADGTVYLGRSLGACGEVTGEVVFNTSMTGYQEILTDPSYCGQIVTMTYPEIGNYGVNSIDVERHGTALSGFVIRNESRIHSNYRSEGTLNDYLQQHNVMGLMGIDTRSLVRRIRSVGAMQGILSTDDLDDASLIAKAKAAPSLVGRDLVKEVMPSQQEMWTTELDEWTAIECAHGAKIVSNADGLADADRPHVVCMDFGMKWNIPRHLRSRGNRVTIVPGNTSAEEILRLQPAGVFLSNGPGDPEPLTYAQQTISELIGKVPVFGICLGHQLIALACGAKTFKLKFGHRGANQPVLNLKTEKVEITTQNHGFAVDDQDLPECLEVTHRHLNDDTIAGIRHRTANVFGVQYHPEAAAGPHDSHYLFEQFQQQLTATANA</sequence>
<keyword evidence="4 11" id="KW-0436">Ligase</keyword>
<feature type="active site" evidence="11">
    <location>
        <position position="366"/>
    </location>
</feature>
<dbReference type="FunFam" id="3.40.50.880:FF:000029">
    <property type="entry name" value="Carbamoyl-phosphate synthase small chain"/>
    <property type="match status" value="1"/>
</dbReference>
<evidence type="ECO:0000313" key="14">
    <source>
        <dbReference type="Proteomes" id="UP000319908"/>
    </source>
</evidence>
<dbReference type="FunFam" id="3.50.30.20:FF:000001">
    <property type="entry name" value="Carbamoyl-phosphate synthase small chain"/>
    <property type="match status" value="1"/>
</dbReference>
<dbReference type="SUPFAM" id="SSF52021">
    <property type="entry name" value="Carbamoyl phosphate synthetase, small subunit N-terminal domain"/>
    <property type="match status" value="1"/>
</dbReference>
<evidence type="ECO:0000256" key="11">
    <source>
        <dbReference type="HAMAP-Rule" id="MF_01209"/>
    </source>
</evidence>
<evidence type="ECO:0000256" key="8">
    <source>
        <dbReference type="ARBA" id="ARBA00022975"/>
    </source>
</evidence>
<dbReference type="Gene3D" id="3.40.50.880">
    <property type="match status" value="1"/>
</dbReference>
<name>A0A5C6CA95_9BACT</name>
<dbReference type="PANTHER" id="PTHR43418">
    <property type="entry name" value="MULTIFUNCTIONAL TRYPTOPHAN BIOSYNTHESIS PROTEIN-RELATED"/>
    <property type="match status" value="1"/>
</dbReference>
<dbReference type="GO" id="GO:0006207">
    <property type="term" value="P:'de novo' pyrimidine nucleobase biosynthetic process"/>
    <property type="evidence" value="ECO:0007669"/>
    <property type="project" value="InterPro"/>
</dbReference>
<dbReference type="HAMAP" id="MF_01209">
    <property type="entry name" value="CPSase_S_chain"/>
    <property type="match status" value="1"/>
</dbReference>
<dbReference type="PANTHER" id="PTHR43418:SF7">
    <property type="entry name" value="CARBAMOYL-PHOSPHATE SYNTHASE SMALL CHAIN"/>
    <property type="match status" value="1"/>
</dbReference>
<dbReference type="UniPathway" id="UPA00068">
    <property type="reaction ID" value="UER00171"/>
</dbReference>
<feature type="binding site" evidence="11">
    <location>
        <position position="326"/>
    </location>
    <ligand>
        <name>L-glutamine</name>
        <dbReference type="ChEBI" id="CHEBI:58359"/>
    </ligand>
</feature>
<comment type="catalytic activity">
    <reaction evidence="10 11">
        <text>L-glutamine + H2O = L-glutamate + NH4(+)</text>
        <dbReference type="Rhea" id="RHEA:15889"/>
        <dbReference type="ChEBI" id="CHEBI:15377"/>
        <dbReference type="ChEBI" id="CHEBI:28938"/>
        <dbReference type="ChEBI" id="CHEBI:29985"/>
        <dbReference type="ChEBI" id="CHEBI:58359"/>
    </reaction>
</comment>
<feature type="binding site" evidence="11">
    <location>
        <position position="286"/>
    </location>
    <ligand>
        <name>L-glutamine</name>
        <dbReference type="ChEBI" id="CHEBI:58359"/>
    </ligand>
</feature>
<dbReference type="GO" id="GO:0006526">
    <property type="term" value="P:L-arginine biosynthetic process"/>
    <property type="evidence" value="ECO:0007669"/>
    <property type="project" value="UniProtKB-UniRule"/>
</dbReference>
<accession>A0A5C6CA95</accession>
<keyword evidence="14" id="KW-1185">Reference proteome</keyword>
<keyword evidence="5 11" id="KW-0547">Nucleotide-binding</keyword>
<dbReference type="Pfam" id="PF00988">
    <property type="entry name" value="CPSase_sm_chain"/>
    <property type="match status" value="1"/>
</dbReference>
<proteinExistence type="inferred from homology"/>
<dbReference type="AlphaFoldDB" id="A0A5C6CA95"/>
<keyword evidence="8 11" id="KW-0665">Pyrimidine biosynthesis</keyword>
<dbReference type="InterPro" id="IPR036480">
    <property type="entry name" value="CarbP_synth_ssu_N_sf"/>
</dbReference>
<evidence type="ECO:0000256" key="6">
    <source>
        <dbReference type="ARBA" id="ARBA00022840"/>
    </source>
</evidence>
<dbReference type="UniPathway" id="UPA00070">
    <property type="reaction ID" value="UER00115"/>
</dbReference>
<dbReference type="SUPFAM" id="SSF52317">
    <property type="entry name" value="Class I glutamine amidotransferase-like"/>
    <property type="match status" value="1"/>
</dbReference>
<dbReference type="GO" id="GO:0044205">
    <property type="term" value="P:'de novo' UMP biosynthetic process"/>
    <property type="evidence" value="ECO:0007669"/>
    <property type="project" value="UniProtKB-UniRule"/>
</dbReference>
<comment type="function">
    <text evidence="11">Small subunit of the glutamine-dependent carbamoyl phosphate synthetase (CPSase). CPSase catalyzes the formation of carbamoyl phosphate from the ammonia moiety of glutamine, carbonate, and phosphate donated by ATP, constituting the first step of 2 biosynthetic pathways, one leading to arginine and/or urea and the other to pyrimidine nucleotides. The small subunit (glutamine amidotransferase) binds and cleaves glutamine to supply the large subunit with the substrate ammonia.</text>
</comment>
<dbReference type="PRINTS" id="PR00097">
    <property type="entry name" value="ANTSNTHASEII"/>
</dbReference>
<dbReference type="PROSITE" id="PS51273">
    <property type="entry name" value="GATASE_TYPE_1"/>
    <property type="match status" value="1"/>
</dbReference>
<dbReference type="InterPro" id="IPR029062">
    <property type="entry name" value="Class_I_gatase-like"/>
</dbReference>
<comment type="pathway">
    <text evidence="2 11">Amino-acid biosynthesis; L-arginine biosynthesis; carbamoyl phosphate from bicarbonate: step 1/1.</text>
</comment>
<feature type="binding site" evidence="11">
    <location>
        <position position="255"/>
    </location>
    <ligand>
        <name>L-glutamine</name>
        <dbReference type="ChEBI" id="CHEBI:58359"/>
    </ligand>
</feature>
<evidence type="ECO:0000256" key="4">
    <source>
        <dbReference type="ARBA" id="ARBA00022598"/>
    </source>
</evidence>
<organism evidence="13 14">
    <name type="scientific">Allorhodopirellula heiligendammensis</name>
    <dbReference type="NCBI Taxonomy" id="2714739"/>
    <lineage>
        <taxon>Bacteria</taxon>
        <taxon>Pseudomonadati</taxon>
        <taxon>Planctomycetota</taxon>
        <taxon>Planctomycetia</taxon>
        <taxon>Pirellulales</taxon>
        <taxon>Pirellulaceae</taxon>
        <taxon>Allorhodopirellula</taxon>
    </lineage>
</organism>
<dbReference type="Pfam" id="PF00117">
    <property type="entry name" value="GATase"/>
    <property type="match status" value="1"/>
</dbReference>
<keyword evidence="11" id="KW-0055">Arginine biosynthesis</keyword>
<dbReference type="EMBL" id="SJPU01000001">
    <property type="protein sequence ID" value="TWU19699.1"/>
    <property type="molecule type" value="Genomic_DNA"/>
</dbReference>
<comment type="similarity">
    <text evidence="3 11">Belongs to the CarA family.</text>
</comment>
<reference evidence="13 14" key="1">
    <citation type="journal article" date="2020" name="Antonie Van Leeuwenhoek">
        <title>Rhodopirellula heiligendammensis sp. nov., Rhodopirellula pilleata sp. nov., and Rhodopirellula solitaria sp. nov. isolated from natural or artificial marine surfaces in Northern Germany and California, USA, and emended description of the genus Rhodopirellula.</title>
        <authorList>
            <person name="Kallscheuer N."/>
            <person name="Wiegand S."/>
            <person name="Jogler M."/>
            <person name="Boedeker C."/>
            <person name="Peeters S.H."/>
            <person name="Rast P."/>
            <person name="Heuer A."/>
            <person name="Jetten M.S.M."/>
            <person name="Rohde M."/>
            <person name="Jogler C."/>
        </authorList>
    </citation>
    <scope>NUCLEOTIDE SEQUENCE [LARGE SCALE GENOMIC DNA]</scope>
    <source>
        <strain evidence="13 14">Poly21</strain>
    </source>
</reference>